<dbReference type="Gene3D" id="3.50.50.60">
    <property type="entry name" value="FAD/NAD(P)-binding domain"/>
    <property type="match status" value="1"/>
</dbReference>
<dbReference type="Pfam" id="PF01494">
    <property type="entry name" value="FAD_binding_3"/>
    <property type="match status" value="1"/>
</dbReference>
<dbReference type="InterPro" id="IPR050407">
    <property type="entry name" value="Geranylgeranyl_reductase"/>
</dbReference>
<evidence type="ECO:0000313" key="3">
    <source>
        <dbReference type="Proteomes" id="UP001220022"/>
    </source>
</evidence>
<dbReference type="SUPFAM" id="SSF51905">
    <property type="entry name" value="FAD/NAD(P)-binding domain"/>
    <property type="match status" value="1"/>
</dbReference>
<dbReference type="PANTHER" id="PTHR42685:SF19">
    <property type="entry name" value="POSSIBLE OXIDOREDUCTASE"/>
    <property type="match status" value="1"/>
</dbReference>
<dbReference type="EMBL" id="JARHTQ010000016">
    <property type="protein sequence ID" value="MDF2258549.1"/>
    <property type="molecule type" value="Genomic_DNA"/>
</dbReference>
<accession>A0ABT5Z4B6</accession>
<keyword evidence="3" id="KW-1185">Reference proteome</keyword>
<evidence type="ECO:0000259" key="1">
    <source>
        <dbReference type="Pfam" id="PF01494"/>
    </source>
</evidence>
<reference evidence="2 3" key="1">
    <citation type="submission" date="2023-03" db="EMBL/GenBank/DDBJ databases">
        <title>Draft genome sequence of type strain Streptomyces ferralitis JCM 14344.</title>
        <authorList>
            <person name="Klaysubun C."/>
            <person name="Duangmal K."/>
        </authorList>
    </citation>
    <scope>NUCLEOTIDE SEQUENCE [LARGE SCALE GENOMIC DNA]</scope>
    <source>
        <strain evidence="2 3">JCM 14344</strain>
    </source>
</reference>
<feature type="domain" description="FAD-binding" evidence="1">
    <location>
        <begin position="7"/>
        <end position="293"/>
    </location>
</feature>
<gene>
    <name evidence="2" type="ORF">P2L57_23335</name>
</gene>
<sequence>MTGTGYDTDLLVVGGGPAGLATAVHAARAGLDVVVCDPRRTPIDKACGEGLMPGGLARLHALGVDPPGVAFTGFAYLDGVGNRAETRFPHGPGRGVRRTALHAALATAATHAGAHWSSTKVHRVAQDADSVTAAGVRARWLVAADGLHSGVRRRLNVPTTSGTPRRFGLRRHWRIRAWSELVEVTWAAHAEAYVTPVDADLVGVALLYRPQRGAASPATDAYTRLLSGFPALAARLASAEPVGPVRGAGPLRCLPRGRVHGRVLLVGDAAGYEDALTGEGISLALAQAQAAVAAILAREPAHYERAWRRITRQYRLLSRALVLATTPPIGRRLIVPLCATAPALFRHTVNALAH</sequence>
<dbReference type="Proteomes" id="UP001220022">
    <property type="component" value="Unassembled WGS sequence"/>
</dbReference>
<dbReference type="PANTHER" id="PTHR42685">
    <property type="entry name" value="GERANYLGERANYL DIPHOSPHATE REDUCTASE"/>
    <property type="match status" value="1"/>
</dbReference>
<dbReference type="PRINTS" id="PR00420">
    <property type="entry name" value="RNGMNOXGNASE"/>
</dbReference>
<dbReference type="RefSeq" id="WP_275817667.1">
    <property type="nucleotide sequence ID" value="NZ_BAAANM010000006.1"/>
</dbReference>
<comment type="caution">
    <text evidence="2">The sequence shown here is derived from an EMBL/GenBank/DDBJ whole genome shotgun (WGS) entry which is preliminary data.</text>
</comment>
<dbReference type="InterPro" id="IPR036188">
    <property type="entry name" value="FAD/NAD-bd_sf"/>
</dbReference>
<organism evidence="2 3">
    <name type="scientific">Streptantibioticus ferralitis</name>
    <dbReference type="NCBI Taxonomy" id="236510"/>
    <lineage>
        <taxon>Bacteria</taxon>
        <taxon>Bacillati</taxon>
        <taxon>Actinomycetota</taxon>
        <taxon>Actinomycetes</taxon>
        <taxon>Kitasatosporales</taxon>
        <taxon>Streptomycetaceae</taxon>
        <taxon>Streptantibioticus</taxon>
    </lineage>
</organism>
<protein>
    <submittedName>
        <fullName evidence="2">NAD(P)/FAD-dependent oxidoreductase</fullName>
    </submittedName>
</protein>
<evidence type="ECO:0000313" key="2">
    <source>
        <dbReference type="EMBL" id="MDF2258549.1"/>
    </source>
</evidence>
<proteinExistence type="predicted"/>
<name>A0ABT5Z4B6_9ACTN</name>
<dbReference type="InterPro" id="IPR002938">
    <property type="entry name" value="FAD-bd"/>
</dbReference>